<dbReference type="Proteomes" id="UP001341135">
    <property type="component" value="Chromosome"/>
</dbReference>
<name>A0ABN6ZKD8_9CREN</name>
<evidence type="ECO:0000313" key="1">
    <source>
        <dbReference type="EMBL" id="BES80686.1"/>
    </source>
</evidence>
<accession>A0ABN6ZKD8</accession>
<evidence type="ECO:0000313" key="2">
    <source>
        <dbReference type="Proteomes" id="UP001341135"/>
    </source>
</evidence>
<evidence type="ECO:0008006" key="3">
    <source>
        <dbReference type="Google" id="ProtNLM"/>
    </source>
</evidence>
<dbReference type="EMBL" id="AP028907">
    <property type="protein sequence ID" value="BES80686.1"/>
    <property type="molecule type" value="Genomic_DNA"/>
</dbReference>
<dbReference type="Pfam" id="PF06677">
    <property type="entry name" value="Auto_anti-p27"/>
    <property type="match status" value="1"/>
</dbReference>
<gene>
    <name evidence="1" type="ORF">PABY_02530</name>
</gene>
<keyword evidence="2" id="KW-1185">Reference proteome</keyword>
<dbReference type="InterPro" id="IPR009563">
    <property type="entry name" value="SSSCA1"/>
</dbReference>
<protein>
    <recommendedName>
        <fullName evidence="3">Sjogrens syndrome scleroderma autoantigen 1</fullName>
    </recommendedName>
</protein>
<sequence length="138" mass="14981">MERGRSPEVIKRMADLLRAGAAMLSERCPACGLPLFRLRSGEIVCPVHGRVYIVRDESEASRVTVRGVLEELERFVAHRLSDVVRRAGAAPGSSVADELRSWLDVLERVERILGMISASAGEEGSGGSEKPPARKQSG</sequence>
<reference evidence="1 2" key="1">
    <citation type="submission" date="2023-09" db="EMBL/GenBank/DDBJ databases">
        <title>Pyrofollis japonicus gen. nov. sp. nov., a novel member of the family Pyrodictiaceae isolated from the Iheya North hydrothermal field.</title>
        <authorList>
            <person name="Miyazaki U."/>
            <person name="Sanari M."/>
            <person name="Tame A."/>
            <person name="Kitajima M."/>
            <person name="Okamoto A."/>
            <person name="Sawayama S."/>
            <person name="Miyazaki J."/>
            <person name="Takai K."/>
            <person name="Nakagawa S."/>
        </authorList>
    </citation>
    <scope>NUCLEOTIDE SEQUENCE [LARGE SCALE GENOMIC DNA]</scope>
    <source>
        <strain evidence="1 2">AV2</strain>
    </source>
</reference>
<organism evidence="1 2">
    <name type="scientific">Pyrodictium abyssi</name>
    <dbReference type="NCBI Taxonomy" id="54256"/>
    <lineage>
        <taxon>Archaea</taxon>
        <taxon>Thermoproteota</taxon>
        <taxon>Thermoprotei</taxon>
        <taxon>Desulfurococcales</taxon>
        <taxon>Pyrodictiaceae</taxon>
        <taxon>Pyrodictium</taxon>
    </lineage>
</organism>
<proteinExistence type="predicted"/>
<dbReference type="NCBIfam" id="NF001647">
    <property type="entry name" value="PRK00420.1-4"/>
    <property type="match status" value="1"/>
</dbReference>